<feature type="domain" description="HTH luxR-type" evidence="3">
    <location>
        <begin position="149"/>
        <end position="214"/>
    </location>
</feature>
<evidence type="ECO:0000256" key="1">
    <source>
        <dbReference type="ARBA" id="ARBA00023125"/>
    </source>
</evidence>
<dbReference type="Gene3D" id="3.40.50.2300">
    <property type="match status" value="1"/>
</dbReference>
<feature type="domain" description="Response regulatory" evidence="4">
    <location>
        <begin position="22"/>
        <end position="136"/>
    </location>
</feature>
<organism evidence="5 6">
    <name type="scientific">Anatilimnocola aggregata</name>
    <dbReference type="NCBI Taxonomy" id="2528021"/>
    <lineage>
        <taxon>Bacteria</taxon>
        <taxon>Pseudomonadati</taxon>
        <taxon>Planctomycetota</taxon>
        <taxon>Planctomycetia</taxon>
        <taxon>Pirellulales</taxon>
        <taxon>Pirellulaceae</taxon>
        <taxon>Anatilimnocola</taxon>
    </lineage>
</organism>
<feature type="modified residue" description="4-aspartylphosphate" evidence="2">
    <location>
        <position position="71"/>
    </location>
</feature>
<evidence type="ECO:0000256" key="2">
    <source>
        <dbReference type="PROSITE-ProRule" id="PRU00169"/>
    </source>
</evidence>
<evidence type="ECO:0000259" key="4">
    <source>
        <dbReference type="PROSITE" id="PS50110"/>
    </source>
</evidence>
<dbReference type="GO" id="GO:0006355">
    <property type="term" value="P:regulation of DNA-templated transcription"/>
    <property type="evidence" value="ECO:0007669"/>
    <property type="project" value="InterPro"/>
</dbReference>
<dbReference type="PROSITE" id="PS50043">
    <property type="entry name" value="HTH_LUXR_2"/>
    <property type="match status" value="1"/>
</dbReference>
<dbReference type="InterPro" id="IPR016032">
    <property type="entry name" value="Sig_transdc_resp-reg_C-effctor"/>
</dbReference>
<dbReference type="GO" id="GO:0003677">
    <property type="term" value="F:DNA binding"/>
    <property type="evidence" value="ECO:0007669"/>
    <property type="project" value="UniProtKB-KW"/>
</dbReference>
<dbReference type="PRINTS" id="PR00038">
    <property type="entry name" value="HTHLUXR"/>
</dbReference>
<dbReference type="InterPro" id="IPR011006">
    <property type="entry name" value="CheY-like_superfamily"/>
</dbReference>
<evidence type="ECO:0000259" key="3">
    <source>
        <dbReference type="PROSITE" id="PS50043"/>
    </source>
</evidence>
<dbReference type="InterPro" id="IPR000792">
    <property type="entry name" value="Tscrpt_reg_LuxR_C"/>
</dbReference>
<dbReference type="CDD" id="cd06170">
    <property type="entry name" value="LuxR_C_like"/>
    <property type="match status" value="1"/>
</dbReference>
<dbReference type="GO" id="GO:0000160">
    <property type="term" value="P:phosphorelay signal transduction system"/>
    <property type="evidence" value="ECO:0007669"/>
    <property type="project" value="InterPro"/>
</dbReference>
<accession>A0A517YM68</accession>
<keyword evidence="6" id="KW-1185">Reference proteome</keyword>
<dbReference type="PROSITE" id="PS50110">
    <property type="entry name" value="RESPONSE_REGULATORY"/>
    <property type="match status" value="1"/>
</dbReference>
<dbReference type="InterPro" id="IPR036388">
    <property type="entry name" value="WH-like_DNA-bd_sf"/>
</dbReference>
<dbReference type="SMART" id="SM00448">
    <property type="entry name" value="REC"/>
    <property type="match status" value="1"/>
</dbReference>
<dbReference type="PANTHER" id="PTHR43214">
    <property type="entry name" value="TWO-COMPONENT RESPONSE REGULATOR"/>
    <property type="match status" value="1"/>
</dbReference>
<dbReference type="SUPFAM" id="SSF46894">
    <property type="entry name" value="C-terminal effector domain of the bipartite response regulators"/>
    <property type="match status" value="1"/>
</dbReference>
<dbReference type="Pfam" id="PF00072">
    <property type="entry name" value="Response_reg"/>
    <property type="match status" value="1"/>
</dbReference>
<gene>
    <name evidence="5" type="primary">fixJ_2</name>
    <name evidence="5" type="ORF">ETAA8_64720</name>
</gene>
<sequence length="215" mass="24210">MINMPALVLRTARHAPLTTEPCVHLVDDDEHFRIAIGLLLSTSGIHTKGYHSAEHFLSVYVPQDNECLLLDLRMPGIGGLELQRKMNERHINLPVIVISAFAETPSVVETIRNGAIDFLEKPIEEVALIDKVTKALATDRSRKAETGDLHRRLHRLSDRERQVMQGFIDAKTTQEVARHLGISPKTVEKHRVHIFEKLAVSSVPELMCLLARQVK</sequence>
<dbReference type="InterPro" id="IPR001789">
    <property type="entry name" value="Sig_transdc_resp-reg_receiver"/>
</dbReference>
<proteinExistence type="predicted"/>
<dbReference type="InterPro" id="IPR039420">
    <property type="entry name" value="WalR-like"/>
</dbReference>
<dbReference type="Pfam" id="PF00196">
    <property type="entry name" value="GerE"/>
    <property type="match status" value="1"/>
</dbReference>
<dbReference type="SMART" id="SM00421">
    <property type="entry name" value="HTH_LUXR"/>
    <property type="match status" value="1"/>
</dbReference>
<dbReference type="Proteomes" id="UP000315017">
    <property type="component" value="Chromosome"/>
</dbReference>
<evidence type="ECO:0000313" key="5">
    <source>
        <dbReference type="EMBL" id="QDU31319.1"/>
    </source>
</evidence>
<evidence type="ECO:0000313" key="6">
    <source>
        <dbReference type="Proteomes" id="UP000315017"/>
    </source>
</evidence>
<dbReference type="KEGG" id="aagg:ETAA8_64720"/>
<protein>
    <submittedName>
        <fullName evidence="5">Transcriptional regulatory protein FixJ</fullName>
    </submittedName>
</protein>
<dbReference type="SUPFAM" id="SSF52172">
    <property type="entry name" value="CheY-like"/>
    <property type="match status" value="1"/>
</dbReference>
<name>A0A517YM68_9BACT</name>
<dbReference type="EMBL" id="CP036274">
    <property type="protein sequence ID" value="QDU31319.1"/>
    <property type="molecule type" value="Genomic_DNA"/>
</dbReference>
<keyword evidence="1" id="KW-0238">DNA-binding</keyword>
<dbReference type="PANTHER" id="PTHR43214:SF44">
    <property type="entry name" value="TWO-COMPONENT RESPONSE REGULATOR"/>
    <property type="match status" value="1"/>
</dbReference>
<dbReference type="OrthoDB" id="271936at2"/>
<dbReference type="Gene3D" id="1.10.10.10">
    <property type="entry name" value="Winged helix-like DNA-binding domain superfamily/Winged helix DNA-binding domain"/>
    <property type="match status" value="1"/>
</dbReference>
<dbReference type="AlphaFoldDB" id="A0A517YM68"/>
<keyword evidence="2" id="KW-0597">Phosphoprotein</keyword>
<reference evidence="5 6" key="1">
    <citation type="submission" date="2019-02" db="EMBL/GenBank/DDBJ databases">
        <title>Deep-cultivation of Planctomycetes and their phenomic and genomic characterization uncovers novel biology.</title>
        <authorList>
            <person name="Wiegand S."/>
            <person name="Jogler M."/>
            <person name="Boedeker C."/>
            <person name="Pinto D."/>
            <person name="Vollmers J."/>
            <person name="Rivas-Marin E."/>
            <person name="Kohn T."/>
            <person name="Peeters S.H."/>
            <person name="Heuer A."/>
            <person name="Rast P."/>
            <person name="Oberbeckmann S."/>
            <person name="Bunk B."/>
            <person name="Jeske O."/>
            <person name="Meyerdierks A."/>
            <person name="Storesund J.E."/>
            <person name="Kallscheuer N."/>
            <person name="Luecker S."/>
            <person name="Lage O.M."/>
            <person name="Pohl T."/>
            <person name="Merkel B.J."/>
            <person name="Hornburger P."/>
            <person name="Mueller R.-W."/>
            <person name="Bruemmer F."/>
            <person name="Labrenz M."/>
            <person name="Spormann A.M."/>
            <person name="Op den Camp H."/>
            <person name="Overmann J."/>
            <person name="Amann R."/>
            <person name="Jetten M.S.M."/>
            <person name="Mascher T."/>
            <person name="Medema M.H."/>
            <person name="Devos D.P."/>
            <person name="Kaster A.-K."/>
            <person name="Ovreas L."/>
            <person name="Rohde M."/>
            <person name="Galperin M.Y."/>
            <person name="Jogler C."/>
        </authorList>
    </citation>
    <scope>NUCLEOTIDE SEQUENCE [LARGE SCALE GENOMIC DNA]</scope>
    <source>
        <strain evidence="5 6">ETA_A8</strain>
    </source>
</reference>